<dbReference type="PANTHER" id="PTHR43343:SF2">
    <property type="entry name" value="PDZ DOMAIN-CONTAINING PROTEIN"/>
    <property type="match status" value="1"/>
</dbReference>
<dbReference type="PANTHER" id="PTHR43343">
    <property type="entry name" value="PEPTIDASE S12"/>
    <property type="match status" value="1"/>
</dbReference>
<dbReference type="AlphaFoldDB" id="A0AAV8USY9"/>
<protein>
    <recommendedName>
        <fullName evidence="4">PDZ domain-containing protein</fullName>
    </recommendedName>
</protein>
<name>A0AAV8USY9_9RHOD</name>
<evidence type="ECO:0000256" key="3">
    <source>
        <dbReference type="ARBA" id="ARBA00022801"/>
    </source>
</evidence>
<evidence type="ECO:0000256" key="1">
    <source>
        <dbReference type="ARBA" id="ARBA00010541"/>
    </source>
</evidence>
<reference evidence="5 6" key="1">
    <citation type="journal article" date="2023" name="Nat. Commun.">
        <title>Origin of minicircular mitochondrial genomes in red algae.</title>
        <authorList>
            <person name="Lee Y."/>
            <person name="Cho C.H."/>
            <person name="Lee Y.M."/>
            <person name="Park S.I."/>
            <person name="Yang J.H."/>
            <person name="West J.A."/>
            <person name="Bhattacharya D."/>
            <person name="Yoon H.S."/>
        </authorList>
    </citation>
    <scope>NUCLEOTIDE SEQUENCE [LARGE SCALE GENOMIC DNA]</scope>
    <source>
        <strain evidence="5 6">CCMP1338</strain>
        <tissue evidence="5">Whole cell</tissue>
    </source>
</reference>
<keyword evidence="2" id="KW-0645">Protease</keyword>
<dbReference type="Proteomes" id="UP001157974">
    <property type="component" value="Unassembled WGS sequence"/>
</dbReference>
<dbReference type="GO" id="GO:0004252">
    <property type="term" value="F:serine-type endopeptidase activity"/>
    <property type="evidence" value="ECO:0007669"/>
    <property type="project" value="InterPro"/>
</dbReference>
<keyword evidence="3" id="KW-0378">Hydrolase</keyword>
<dbReference type="Pfam" id="PF13180">
    <property type="entry name" value="PDZ_2"/>
    <property type="match status" value="1"/>
</dbReference>
<proteinExistence type="inferred from homology"/>
<dbReference type="Gene3D" id="2.30.42.10">
    <property type="match status" value="1"/>
</dbReference>
<dbReference type="EMBL" id="JAMWBK010000005">
    <property type="protein sequence ID" value="KAJ8904621.1"/>
    <property type="molecule type" value="Genomic_DNA"/>
</dbReference>
<sequence length="356" mass="38311">MGVLDARSSREENGMDELREEERAVVEMFYKAKFGVVNILSLTKRDLALDNSGSKAETPKGTGTGFVWDDRGHVVTNNHVINDAAEIRVRTASLPDDKYFTAELVGADEERDVAILRLESESGLEMPDPLVRVKAQQQLFVGQKVFAIGNPFGLEHTLTTGVVSGLGREITRKTAGRPMFNIIQTDAAVNPGNSGGPLLNSRGFVIGMNSAIASPSGVFAGVGFAIPASTLETVVREILCGGHVMRPALGVFFAPEALCRRLGIEDGLLVLGTRKAGAAEKAGIKSTKRDASGKLHLGDVVVKLDGNRTDRIVDIFRHLDRKKVGESVILEVIREGRVLEISVVLEDLGQMPAAKM</sequence>
<dbReference type="GO" id="GO:0006508">
    <property type="term" value="P:proteolysis"/>
    <property type="evidence" value="ECO:0007669"/>
    <property type="project" value="UniProtKB-KW"/>
</dbReference>
<comment type="similarity">
    <text evidence="1">Belongs to the peptidase S1C family.</text>
</comment>
<dbReference type="Pfam" id="PF13365">
    <property type="entry name" value="Trypsin_2"/>
    <property type="match status" value="1"/>
</dbReference>
<comment type="caution">
    <text evidence="5">The sequence shown here is derived from an EMBL/GenBank/DDBJ whole genome shotgun (WGS) entry which is preliminary data.</text>
</comment>
<evidence type="ECO:0000256" key="2">
    <source>
        <dbReference type="ARBA" id="ARBA00022670"/>
    </source>
</evidence>
<dbReference type="SUPFAM" id="SSF50494">
    <property type="entry name" value="Trypsin-like serine proteases"/>
    <property type="match status" value="1"/>
</dbReference>
<dbReference type="InterPro" id="IPR051201">
    <property type="entry name" value="Chloro_Bact_Ser_Proteases"/>
</dbReference>
<dbReference type="InterPro" id="IPR001478">
    <property type="entry name" value="PDZ"/>
</dbReference>
<feature type="domain" description="PDZ" evidence="4">
    <location>
        <begin position="248"/>
        <end position="343"/>
    </location>
</feature>
<gene>
    <name evidence="5" type="ORF">NDN08_001139</name>
</gene>
<dbReference type="SUPFAM" id="SSF50156">
    <property type="entry name" value="PDZ domain-like"/>
    <property type="match status" value="1"/>
</dbReference>
<evidence type="ECO:0000313" key="5">
    <source>
        <dbReference type="EMBL" id="KAJ8904621.1"/>
    </source>
</evidence>
<dbReference type="InterPro" id="IPR036034">
    <property type="entry name" value="PDZ_sf"/>
</dbReference>
<dbReference type="InterPro" id="IPR043504">
    <property type="entry name" value="Peptidase_S1_PA_chymotrypsin"/>
</dbReference>
<dbReference type="InterPro" id="IPR009003">
    <property type="entry name" value="Peptidase_S1_PA"/>
</dbReference>
<dbReference type="InterPro" id="IPR001940">
    <property type="entry name" value="Peptidase_S1C"/>
</dbReference>
<accession>A0AAV8USY9</accession>
<organism evidence="5 6">
    <name type="scientific">Rhodosorus marinus</name>
    <dbReference type="NCBI Taxonomy" id="101924"/>
    <lineage>
        <taxon>Eukaryota</taxon>
        <taxon>Rhodophyta</taxon>
        <taxon>Stylonematophyceae</taxon>
        <taxon>Stylonematales</taxon>
        <taxon>Stylonemataceae</taxon>
        <taxon>Rhodosorus</taxon>
    </lineage>
</organism>
<dbReference type="PRINTS" id="PR00834">
    <property type="entry name" value="PROTEASES2C"/>
</dbReference>
<evidence type="ECO:0000313" key="6">
    <source>
        <dbReference type="Proteomes" id="UP001157974"/>
    </source>
</evidence>
<evidence type="ECO:0000259" key="4">
    <source>
        <dbReference type="Pfam" id="PF13180"/>
    </source>
</evidence>
<dbReference type="Gene3D" id="2.40.10.10">
    <property type="entry name" value="Trypsin-like serine proteases"/>
    <property type="match status" value="2"/>
</dbReference>
<keyword evidence="6" id="KW-1185">Reference proteome</keyword>